<name>A0A0D2X948_FUSOF</name>
<proteinExistence type="predicted"/>
<accession>A0A0D2X948</accession>
<organism evidence="1 2">
    <name type="scientific">Fusarium oxysporum (strain Fo5176)</name>
    <name type="common">Fusarium vascular wilt</name>
    <dbReference type="NCBI Taxonomy" id="660025"/>
    <lineage>
        <taxon>Eukaryota</taxon>
        <taxon>Fungi</taxon>
        <taxon>Dikarya</taxon>
        <taxon>Ascomycota</taxon>
        <taxon>Pezizomycotina</taxon>
        <taxon>Sordariomycetes</taxon>
        <taxon>Hypocreomycetidae</taxon>
        <taxon>Hypocreales</taxon>
        <taxon>Nectriaceae</taxon>
        <taxon>Fusarium</taxon>
        <taxon>Fusarium oxysporum species complex</taxon>
    </lineage>
</organism>
<dbReference type="EnsemblFungi" id="FOXG_00408T0">
    <property type="protein sequence ID" value="FOXG_00408P0"/>
    <property type="gene ID" value="FOXG_00408"/>
</dbReference>
<protein>
    <submittedName>
        <fullName evidence="1">Uncharacterized protein</fullName>
    </submittedName>
</protein>
<evidence type="ECO:0000313" key="1">
    <source>
        <dbReference type="EnsemblFungi" id="FOXG_00408P0"/>
    </source>
</evidence>
<evidence type="ECO:0000313" key="2">
    <source>
        <dbReference type="Proteomes" id="UP000002489"/>
    </source>
</evidence>
<reference evidence="1" key="2">
    <citation type="submission" date="2025-08" db="UniProtKB">
        <authorList>
            <consortium name="EnsemblFungi"/>
        </authorList>
    </citation>
    <scope>IDENTIFICATION</scope>
    <source>
        <strain evidence="1">4287 / CBS 123668 / FGSC 9935 / NRRL 34936</strain>
    </source>
</reference>
<reference evidence="2" key="1">
    <citation type="journal article" date="2012" name="Mol. Plant Microbe Interact.">
        <title>A highly conserved effector in Fusarium oxysporum is required for full virulence on Arabidopsis.</title>
        <authorList>
            <person name="Thatcher L.F."/>
            <person name="Gardiner D.M."/>
            <person name="Kazan K."/>
            <person name="Manners J."/>
        </authorList>
    </citation>
    <scope>NUCLEOTIDE SEQUENCE [LARGE SCALE GENOMIC DNA]</scope>
    <source>
        <strain evidence="2">Fo5176</strain>
    </source>
</reference>
<dbReference type="AlphaFoldDB" id="A0A0D2X948"/>
<dbReference type="Proteomes" id="UP000002489">
    <property type="component" value="Unassembled WGS sequence"/>
</dbReference>
<sequence>MSPTLNQLPHSVESSNHYHELTALVEKTPADVVRQVVRDKWEKSLAGSQYHIAFLLNATMHQASPETIAKAVQEFGASLVQKSKRELLGHLNASDFDELADLILPRLVHSFWTGPLQGVWRRYQPVSLSTRWRVQNGWATMSRISSKSIMSMSSLLCTHCQCSHSRSPWGL</sequence>
<dbReference type="STRING" id="426428.A0A0D2X948"/>